<dbReference type="InterPro" id="IPR037167">
    <property type="entry name" value="Peptidase_S11_C_sf"/>
</dbReference>
<evidence type="ECO:0000256" key="10">
    <source>
        <dbReference type="ARBA" id="ARBA00022984"/>
    </source>
</evidence>
<evidence type="ECO:0000313" key="20">
    <source>
        <dbReference type="Proteomes" id="UP001199915"/>
    </source>
</evidence>
<dbReference type="Gene3D" id="2.60.410.10">
    <property type="entry name" value="D-Ala-D-Ala carboxypeptidase, C-terminal domain"/>
    <property type="match status" value="1"/>
</dbReference>
<feature type="active site" description="Acyl-ester intermediate" evidence="13">
    <location>
        <position position="92"/>
    </location>
</feature>
<organism evidence="19 20">
    <name type="scientific">Fusicatenibacter saccharivorans</name>
    <dbReference type="NCBI Taxonomy" id="1150298"/>
    <lineage>
        <taxon>Bacteria</taxon>
        <taxon>Bacillati</taxon>
        <taxon>Bacillota</taxon>
        <taxon>Clostridia</taxon>
        <taxon>Lachnospirales</taxon>
        <taxon>Lachnospiraceae</taxon>
        <taxon>Fusicatenibacter</taxon>
    </lineage>
</organism>
<keyword evidence="5 19" id="KW-0121">Carboxypeptidase</keyword>
<protein>
    <recommendedName>
        <fullName evidence="4">serine-type D-Ala-D-Ala carboxypeptidase</fullName>
        <ecNumber evidence="4">3.4.16.4</ecNumber>
    </recommendedName>
</protein>
<keyword evidence="7 17" id="KW-0732">Signal</keyword>
<dbReference type="EC" id="3.4.16.4" evidence="4"/>
<evidence type="ECO:0000256" key="12">
    <source>
        <dbReference type="ARBA" id="ARBA00034000"/>
    </source>
</evidence>
<evidence type="ECO:0000256" key="15">
    <source>
        <dbReference type="RuleBase" id="RU004016"/>
    </source>
</evidence>
<comment type="similarity">
    <text evidence="3 15">Belongs to the peptidase S11 family.</text>
</comment>
<evidence type="ECO:0000256" key="14">
    <source>
        <dbReference type="PIRSR" id="PIRSR618044-2"/>
    </source>
</evidence>
<dbReference type="GO" id="GO:0006508">
    <property type="term" value="P:proteolysis"/>
    <property type="evidence" value="ECO:0007669"/>
    <property type="project" value="UniProtKB-KW"/>
</dbReference>
<dbReference type="AlphaFoldDB" id="A0AAE3F1R5"/>
<dbReference type="RefSeq" id="WP_238032788.1">
    <property type="nucleotide sequence ID" value="NZ_JAKNFS010000003.1"/>
</dbReference>
<evidence type="ECO:0000256" key="16">
    <source>
        <dbReference type="SAM" id="MobiDB-lite"/>
    </source>
</evidence>
<evidence type="ECO:0000256" key="4">
    <source>
        <dbReference type="ARBA" id="ARBA00012448"/>
    </source>
</evidence>
<dbReference type="InterPro" id="IPR001967">
    <property type="entry name" value="Peptidase_S11_N"/>
</dbReference>
<comment type="function">
    <text evidence="1">Removes C-terminal D-alanyl residues from sugar-peptide cell wall precursors.</text>
</comment>
<evidence type="ECO:0000256" key="2">
    <source>
        <dbReference type="ARBA" id="ARBA00004752"/>
    </source>
</evidence>
<evidence type="ECO:0000256" key="3">
    <source>
        <dbReference type="ARBA" id="ARBA00007164"/>
    </source>
</evidence>
<feature type="domain" description="Peptidase S11 D-Ala-D-Ala carboxypeptidase A C-terminal" evidence="18">
    <location>
        <begin position="310"/>
        <end position="403"/>
    </location>
</feature>
<dbReference type="SUPFAM" id="SSF56601">
    <property type="entry name" value="beta-lactamase/transpeptidase-like"/>
    <property type="match status" value="1"/>
</dbReference>
<feature type="active site" evidence="13">
    <location>
        <position position="152"/>
    </location>
</feature>
<evidence type="ECO:0000313" key="19">
    <source>
        <dbReference type="EMBL" id="MCG4764382.1"/>
    </source>
</evidence>
<dbReference type="InterPro" id="IPR012907">
    <property type="entry name" value="Peptidase_S11_C"/>
</dbReference>
<evidence type="ECO:0000256" key="9">
    <source>
        <dbReference type="ARBA" id="ARBA00022960"/>
    </source>
</evidence>
<feature type="signal peptide" evidence="17">
    <location>
        <begin position="1"/>
        <end position="27"/>
    </location>
</feature>
<dbReference type="PANTHER" id="PTHR21581:SF6">
    <property type="entry name" value="TRAFFICKING PROTEIN PARTICLE COMPLEX SUBUNIT 12"/>
    <property type="match status" value="1"/>
</dbReference>
<keyword evidence="11" id="KW-0961">Cell wall biogenesis/degradation</keyword>
<dbReference type="SUPFAM" id="SSF69189">
    <property type="entry name" value="Penicillin-binding protein associated domain"/>
    <property type="match status" value="1"/>
</dbReference>
<feature type="chain" id="PRO_5042212249" description="serine-type D-Ala-D-Ala carboxypeptidase" evidence="17">
    <location>
        <begin position="28"/>
        <end position="422"/>
    </location>
</feature>
<proteinExistence type="inferred from homology"/>
<comment type="catalytic activity">
    <reaction evidence="12">
        <text>Preferential cleavage: (Ac)2-L-Lys-D-Ala-|-D-Ala. Also transpeptidation of peptidyl-alanyl moieties that are N-acyl substituents of D-alanine.</text>
        <dbReference type="EC" id="3.4.16.4"/>
    </reaction>
</comment>
<dbReference type="InterPro" id="IPR012338">
    <property type="entry name" value="Beta-lactam/transpept-like"/>
</dbReference>
<comment type="pathway">
    <text evidence="2">Cell wall biogenesis; peptidoglycan biosynthesis.</text>
</comment>
<keyword evidence="9" id="KW-0133">Cell shape</keyword>
<reference evidence="19" key="1">
    <citation type="submission" date="2022-01" db="EMBL/GenBank/DDBJ databases">
        <title>Collection of gut derived symbiotic bacterial strains cultured from healthy donors.</title>
        <authorList>
            <person name="Lin H."/>
            <person name="Kohout C."/>
            <person name="Waligurski E."/>
            <person name="Pamer E.G."/>
        </authorList>
    </citation>
    <scope>NUCLEOTIDE SEQUENCE</scope>
    <source>
        <strain evidence="19">DFI.5.49</strain>
    </source>
</reference>
<gene>
    <name evidence="19" type="ORF">L0N21_02430</name>
</gene>
<sequence>MKRRTRNIVWSLLMILALLTAPLKVTAAEQNGESSDKQQNETTEQKTEETEETAPEMTTDLGLASPSVLLMEAQTGTVLYEKNASEQRSPASITKIMTLLLIFEELEKGTLQLTDEVTTSAHARSMGGSQVFLEEGEKQTVETMIKCIVVASGNDASVAMAEHIAGTESEFVSRMNQKAKELGMNDTKFEDCCGLTDSDGHYTTAADVAKMSRELIERFPQILNYSSIWMEEITHVTQKGSKPFTLTNTNKLIRGYEGCVGLKTGSTSKAKYCVSAVAKKNDLTMLAVVMGAPDYKVRFADAASLFQYGFSSCSIYIDRERDPLPELSVVYGKQDTAELEYAEEFRYLTTGGTVIGEVEKTMELPEEVQAPIQKGECAGRVVYKSDGEELGSVAILYGADVARAGMWDLFGCTMKQYFLGTA</sequence>
<evidence type="ECO:0000256" key="11">
    <source>
        <dbReference type="ARBA" id="ARBA00023316"/>
    </source>
</evidence>
<dbReference type="Proteomes" id="UP001199915">
    <property type="component" value="Unassembled WGS sequence"/>
</dbReference>
<evidence type="ECO:0000256" key="5">
    <source>
        <dbReference type="ARBA" id="ARBA00022645"/>
    </source>
</evidence>
<feature type="region of interest" description="Disordered" evidence="16">
    <location>
        <begin position="29"/>
        <end position="63"/>
    </location>
</feature>
<dbReference type="EMBL" id="JAKNFS010000003">
    <property type="protein sequence ID" value="MCG4764382.1"/>
    <property type="molecule type" value="Genomic_DNA"/>
</dbReference>
<keyword evidence="8" id="KW-0378">Hydrolase</keyword>
<keyword evidence="6" id="KW-0645">Protease</keyword>
<dbReference type="InterPro" id="IPR018044">
    <property type="entry name" value="Peptidase_S11"/>
</dbReference>
<dbReference type="Pfam" id="PF07943">
    <property type="entry name" value="PBP5_C"/>
    <property type="match status" value="1"/>
</dbReference>
<evidence type="ECO:0000256" key="1">
    <source>
        <dbReference type="ARBA" id="ARBA00003217"/>
    </source>
</evidence>
<dbReference type="GO" id="GO:0009252">
    <property type="term" value="P:peptidoglycan biosynthetic process"/>
    <property type="evidence" value="ECO:0007669"/>
    <property type="project" value="UniProtKB-KW"/>
</dbReference>
<evidence type="ECO:0000256" key="6">
    <source>
        <dbReference type="ARBA" id="ARBA00022670"/>
    </source>
</evidence>
<evidence type="ECO:0000256" key="17">
    <source>
        <dbReference type="SAM" id="SignalP"/>
    </source>
</evidence>
<comment type="caution">
    <text evidence="19">The sequence shown here is derived from an EMBL/GenBank/DDBJ whole genome shotgun (WGS) entry which is preliminary data.</text>
</comment>
<feature type="binding site" evidence="14">
    <location>
        <position position="263"/>
    </location>
    <ligand>
        <name>substrate</name>
    </ligand>
</feature>
<accession>A0AAE3F1R5</accession>
<name>A0AAE3F1R5_9FIRM</name>
<evidence type="ECO:0000256" key="13">
    <source>
        <dbReference type="PIRSR" id="PIRSR618044-1"/>
    </source>
</evidence>
<dbReference type="InterPro" id="IPR015956">
    <property type="entry name" value="Peniciliin-bd_prot_C_sf"/>
</dbReference>
<dbReference type="PRINTS" id="PR00725">
    <property type="entry name" value="DADACBPTASE1"/>
</dbReference>
<evidence type="ECO:0000259" key="18">
    <source>
        <dbReference type="SMART" id="SM00936"/>
    </source>
</evidence>
<dbReference type="SMART" id="SM00936">
    <property type="entry name" value="PBP5_C"/>
    <property type="match status" value="1"/>
</dbReference>
<feature type="compositionally biased region" description="Basic and acidic residues" evidence="16">
    <location>
        <begin position="34"/>
        <end position="48"/>
    </location>
</feature>
<keyword evidence="10" id="KW-0573">Peptidoglycan synthesis</keyword>
<dbReference type="Gene3D" id="3.40.710.10">
    <property type="entry name" value="DD-peptidase/beta-lactamase superfamily"/>
    <property type="match status" value="1"/>
</dbReference>
<dbReference type="Pfam" id="PF00768">
    <property type="entry name" value="Peptidase_S11"/>
    <property type="match status" value="1"/>
</dbReference>
<dbReference type="GO" id="GO:0008360">
    <property type="term" value="P:regulation of cell shape"/>
    <property type="evidence" value="ECO:0007669"/>
    <property type="project" value="UniProtKB-KW"/>
</dbReference>
<evidence type="ECO:0000256" key="8">
    <source>
        <dbReference type="ARBA" id="ARBA00022801"/>
    </source>
</evidence>
<dbReference type="GO" id="GO:0009002">
    <property type="term" value="F:serine-type D-Ala-D-Ala carboxypeptidase activity"/>
    <property type="evidence" value="ECO:0007669"/>
    <property type="project" value="UniProtKB-EC"/>
</dbReference>
<feature type="active site" description="Proton acceptor" evidence="13">
    <location>
        <position position="95"/>
    </location>
</feature>
<evidence type="ECO:0000256" key="7">
    <source>
        <dbReference type="ARBA" id="ARBA00022729"/>
    </source>
</evidence>
<dbReference type="GO" id="GO:0071555">
    <property type="term" value="P:cell wall organization"/>
    <property type="evidence" value="ECO:0007669"/>
    <property type="project" value="UniProtKB-KW"/>
</dbReference>
<dbReference type="PANTHER" id="PTHR21581">
    <property type="entry name" value="D-ALANYL-D-ALANINE CARBOXYPEPTIDASE"/>
    <property type="match status" value="1"/>
</dbReference>